<gene>
    <name evidence="3" type="ORF">BGI27_13590</name>
    <name evidence="4" type="ORF">CGU29_12955</name>
</gene>
<dbReference type="Pfam" id="PF03480">
    <property type="entry name" value="DctP"/>
    <property type="match status" value="1"/>
</dbReference>
<dbReference type="InterPro" id="IPR038404">
    <property type="entry name" value="TRAP_DctP_sf"/>
</dbReference>
<sequence length="327" mass="36133">MRFALLGRLLALAAACGLSAVATGKELILAEIHPPGHVLVQSEEFMAQRLTEATGAGLQLRVSHSGQTGGEGQSWQKVKEGSLDLARVNLSALVNDLPAVKLLSLPYLFRSRDHMWHVLEGDFGKRIQTEAEKAGAVVLAYYDSGVRSFYTTKKPIRSLADFKGLRVRVQDSPVYMDLIDRLGGTPVVLPYEKVTDALRDGEIDAAENNAPSYVLSGHYKYARYYSLDEHSSVPEVLVISRKSWLQLTEAERKALQEAASASSVFMRKLWGESEIQALARARREGVVVTEKSQIAMSGIEAFAVKLYSKYITNYPDMETVLAILRTK</sequence>
<dbReference type="Gene3D" id="3.40.190.170">
    <property type="entry name" value="Bacterial extracellular solute-binding protein, family 7"/>
    <property type="match status" value="1"/>
</dbReference>
<dbReference type="RefSeq" id="WP_095525410.1">
    <property type="nucleotide sequence ID" value="NZ_MDUX01000051.1"/>
</dbReference>
<dbReference type="PANTHER" id="PTHR33376:SF2">
    <property type="entry name" value="DICARBOXYLATE-BINDING PERIPLASMIC PROTEIN"/>
    <property type="match status" value="1"/>
</dbReference>
<dbReference type="InterPro" id="IPR018389">
    <property type="entry name" value="DctP_fam"/>
</dbReference>
<dbReference type="EMBL" id="NMRN01000047">
    <property type="protein sequence ID" value="PAS92113.1"/>
    <property type="molecule type" value="Genomic_DNA"/>
</dbReference>
<reference evidence="3 6" key="1">
    <citation type="submission" date="2016-08" db="EMBL/GenBank/DDBJ databases">
        <title>Candidatus Dactylopiibacterium carminicum genome sequence.</title>
        <authorList>
            <person name="Ramirez-Puebla S.T."/>
            <person name="Ormeno-Orrillo E."/>
            <person name="Vera-Ponce De Leon A."/>
            <person name="Luis L."/>
            <person name="Sanchez-Flores A."/>
            <person name="Monica R."/>
            <person name="Martinez-Romero E."/>
        </authorList>
    </citation>
    <scope>NUCLEOTIDE SEQUENCE [LARGE SCALE GENOMIC DNA]</scope>
    <source>
        <strain evidence="3">END1</strain>
    </source>
</reference>
<dbReference type="Proteomes" id="UP000216107">
    <property type="component" value="Unassembled WGS sequence"/>
</dbReference>
<proteinExistence type="predicted"/>
<feature type="signal peptide" evidence="2">
    <location>
        <begin position="1"/>
        <end position="24"/>
    </location>
</feature>
<evidence type="ECO:0000313" key="3">
    <source>
        <dbReference type="EMBL" id="KAF7598370.1"/>
    </source>
</evidence>
<accession>A0A272EPS3</accession>
<dbReference type="EMBL" id="MDUX01000051">
    <property type="protein sequence ID" value="KAF7598370.1"/>
    <property type="molecule type" value="Genomic_DNA"/>
</dbReference>
<feature type="chain" id="PRO_5012447898" description="C4-dicarboxylate ABC transporter" evidence="2">
    <location>
        <begin position="25"/>
        <end position="327"/>
    </location>
</feature>
<reference evidence="4 5" key="2">
    <citation type="submission" date="2017-07" db="EMBL/GenBank/DDBJ databases">
        <title>Candidatus Dactylopiibacterium carminicum, a nitrogen-fixing symbiont of the cochineal insect Dactylopius coccus and Dactylopius opuntiae (Hemiptera: Coccoidea: Dactylopiidae).</title>
        <authorList>
            <person name="Vera A."/>
        </authorList>
    </citation>
    <scope>NUCLEOTIDE SEQUENCE [LARGE SCALE GENOMIC DNA]</scope>
    <source>
        <strain evidence="4 5">NFDCM</strain>
    </source>
</reference>
<evidence type="ECO:0000313" key="4">
    <source>
        <dbReference type="EMBL" id="PAS92113.1"/>
    </source>
</evidence>
<dbReference type="AlphaFoldDB" id="A0A272EPS3"/>
<name>A0A272EPS3_9RHOO</name>
<evidence type="ECO:0008006" key="7">
    <source>
        <dbReference type="Google" id="ProtNLM"/>
    </source>
</evidence>
<evidence type="ECO:0000256" key="1">
    <source>
        <dbReference type="ARBA" id="ARBA00022729"/>
    </source>
</evidence>
<comment type="caution">
    <text evidence="4">The sequence shown here is derived from an EMBL/GenBank/DDBJ whole genome shotgun (WGS) entry which is preliminary data.</text>
</comment>
<dbReference type="OrthoDB" id="9815946at2"/>
<organism evidence="4 5">
    <name type="scientific">Candidatus Dactylopiibacterium carminicum</name>
    <dbReference type="NCBI Taxonomy" id="857335"/>
    <lineage>
        <taxon>Bacteria</taxon>
        <taxon>Pseudomonadati</taxon>
        <taxon>Pseudomonadota</taxon>
        <taxon>Betaproteobacteria</taxon>
        <taxon>Rhodocyclales</taxon>
        <taxon>Rhodocyclaceae</taxon>
        <taxon>Candidatus Dactylopiibacterium</taxon>
    </lineage>
</organism>
<dbReference type="GO" id="GO:0055085">
    <property type="term" value="P:transmembrane transport"/>
    <property type="evidence" value="ECO:0007669"/>
    <property type="project" value="InterPro"/>
</dbReference>
<evidence type="ECO:0000256" key="2">
    <source>
        <dbReference type="SAM" id="SignalP"/>
    </source>
</evidence>
<dbReference type="SUPFAM" id="SSF53850">
    <property type="entry name" value="Periplasmic binding protein-like II"/>
    <property type="match status" value="1"/>
</dbReference>
<dbReference type="PANTHER" id="PTHR33376">
    <property type="match status" value="1"/>
</dbReference>
<keyword evidence="1 2" id="KW-0732">Signal</keyword>
<dbReference type="Proteomes" id="UP000623509">
    <property type="component" value="Unassembled WGS sequence"/>
</dbReference>
<evidence type="ECO:0000313" key="6">
    <source>
        <dbReference type="Proteomes" id="UP000623509"/>
    </source>
</evidence>
<evidence type="ECO:0000313" key="5">
    <source>
        <dbReference type="Proteomes" id="UP000216107"/>
    </source>
</evidence>
<protein>
    <recommendedName>
        <fullName evidence="7">C4-dicarboxylate ABC transporter</fullName>
    </recommendedName>
</protein>
<dbReference type="NCBIfam" id="NF037995">
    <property type="entry name" value="TRAP_S1"/>
    <property type="match status" value="1"/>
</dbReference>
<keyword evidence="6" id="KW-1185">Reference proteome</keyword>
<dbReference type="GO" id="GO:0030246">
    <property type="term" value="F:carbohydrate binding"/>
    <property type="evidence" value="ECO:0007669"/>
    <property type="project" value="TreeGrafter"/>
</dbReference>